<sequence length="350" mass="38924">MMTGTETLVLFGRLRGVSMTAEYLREMLDIFRLAEFADNLVGTYSAGNKRKLSLCVSMLGSPDVLLLDEPYVGVGGPARRRIVDYMSALQKITNLSIVLSSHSGKFGAVSSFVLLCPVSFALLVRYDDYKPIRSTSQFPELVPHHTRAHARKNELSGDRCSAPSTFSRAVVSRCALPLRGRGQPPLTAYHRRPRSMSDVEFLCNRIAIMTKGRLTCLGSLAHLKEKFGKGYTITVKMLADRAQDTAYQSQVINGVYRLFPKADMAHAYEDVLEFRVTGERVPWSEMFTRMARIKKFFKLDNFFITDTSLEQIFTSVTRKEASAAAAAAAAAAVEEQHQLMKPLMASTLGI</sequence>
<dbReference type="InterPro" id="IPR027417">
    <property type="entry name" value="P-loop_NTPase"/>
</dbReference>
<dbReference type="AlphaFoldDB" id="A0A9J6G8W8"/>
<dbReference type="SUPFAM" id="SSF52540">
    <property type="entry name" value="P-loop containing nucleoside triphosphate hydrolases"/>
    <property type="match status" value="1"/>
</dbReference>
<dbReference type="Pfam" id="PF00005">
    <property type="entry name" value="ABC_tran"/>
    <property type="match status" value="1"/>
</dbReference>
<dbReference type="EMBL" id="JABSTR010000007">
    <property type="protein sequence ID" value="KAH9374814.1"/>
    <property type="molecule type" value="Genomic_DNA"/>
</dbReference>
<dbReference type="VEuPathDB" id="VectorBase:HLOH_065404"/>
<evidence type="ECO:0000259" key="1">
    <source>
        <dbReference type="Pfam" id="PF00005"/>
    </source>
</evidence>
<dbReference type="PANTHER" id="PTHR19229">
    <property type="entry name" value="ATP-BINDING CASSETTE TRANSPORTER SUBFAMILY A ABCA"/>
    <property type="match status" value="1"/>
</dbReference>
<dbReference type="Gene3D" id="3.40.50.300">
    <property type="entry name" value="P-loop containing nucleotide triphosphate hydrolases"/>
    <property type="match status" value="1"/>
</dbReference>
<dbReference type="GO" id="GO:0016887">
    <property type="term" value="F:ATP hydrolysis activity"/>
    <property type="evidence" value="ECO:0007669"/>
    <property type="project" value="InterPro"/>
</dbReference>
<dbReference type="GO" id="GO:0005524">
    <property type="term" value="F:ATP binding"/>
    <property type="evidence" value="ECO:0007669"/>
    <property type="project" value="InterPro"/>
</dbReference>
<accession>A0A9J6G8W8</accession>
<dbReference type="Proteomes" id="UP000821853">
    <property type="component" value="Chromosome 5"/>
</dbReference>
<dbReference type="GO" id="GO:0140359">
    <property type="term" value="F:ABC-type transporter activity"/>
    <property type="evidence" value="ECO:0007669"/>
    <property type="project" value="InterPro"/>
</dbReference>
<name>A0A9J6G8W8_HAELO</name>
<reference evidence="2 3" key="1">
    <citation type="journal article" date="2020" name="Cell">
        <title>Large-Scale Comparative Analyses of Tick Genomes Elucidate Their Genetic Diversity and Vector Capacities.</title>
        <authorList>
            <consortium name="Tick Genome and Microbiome Consortium (TIGMIC)"/>
            <person name="Jia N."/>
            <person name="Wang J."/>
            <person name="Shi W."/>
            <person name="Du L."/>
            <person name="Sun Y."/>
            <person name="Zhan W."/>
            <person name="Jiang J.F."/>
            <person name="Wang Q."/>
            <person name="Zhang B."/>
            <person name="Ji P."/>
            <person name="Bell-Sakyi L."/>
            <person name="Cui X.M."/>
            <person name="Yuan T.T."/>
            <person name="Jiang B.G."/>
            <person name="Yang W.F."/>
            <person name="Lam T.T."/>
            <person name="Chang Q.C."/>
            <person name="Ding S.J."/>
            <person name="Wang X.J."/>
            <person name="Zhu J.G."/>
            <person name="Ruan X.D."/>
            <person name="Zhao L."/>
            <person name="Wei J.T."/>
            <person name="Ye R.Z."/>
            <person name="Que T.C."/>
            <person name="Du C.H."/>
            <person name="Zhou Y.H."/>
            <person name="Cheng J.X."/>
            <person name="Dai P.F."/>
            <person name="Guo W.B."/>
            <person name="Han X.H."/>
            <person name="Huang E.J."/>
            <person name="Li L.F."/>
            <person name="Wei W."/>
            <person name="Gao Y.C."/>
            <person name="Liu J.Z."/>
            <person name="Shao H.Z."/>
            <person name="Wang X."/>
            <person name="Wang C.C."/>
            <person name="Yang T.C."/>
            <person name="Huo Q.B."/>
            <person name="Li W."/>
            <person name="Chen H.Y."/>
            <person name="Chen S.E."/>
            <person name="Zhou L.G."/>
            <person name="Ni X.B."/>
            <person name="Tian J.H."/>
            <person name="Sheng Y."/>
            <person name="Liu T."/>
            <person name="Pan Y.S."/>
            <person name="Xia L.Y."/>
            <person name="Li J."/>
            <person name="Zhao F."/>
            <person name="Cao W.C."/>
        </authorList>
    </citation>
    <scope>NUCLEOTIDE SEQUENCE [LARGE SCALE GENOMIC DNA]</scope>
    <source>
        <strain evidence="2">HaeL-2018</strain>
    </source>
</reference>
<proteinExistence type="predicted"/>
<dbReference type="GO" id="GO:0016020">
    <property type="term" value="C:membrane"/>
    <property type="evidence" value="ECO:0007669"/>
    <property type="project" value="InterPro"/>
</dbReference>
<feature type="domain" description="ABC transporter" evidence="1">
    <location>
        <begin position="24"/>
        <end position="71"/>
    </location>
</feature>
<dbReference type="InterPro" id="IPR026082">
    <property type="entry name" value="ABCA"/>
</dbReference>
<dbReference type="OrthoDB" id="6435757at2759"/>
<evidence type="ECO:0000313" key="3">
    <source>
        <dbReference type="Proteomes" id="UP000821853"/>
    </source>
</evidence>
<keyword evidence="3" id="KW-1185">Reference proteome</keyword>
<organism evidence="2 3">
    <name type="scientific">Haemaphysalis longicornis</name>
    <name type="common">Bush tick</name>
    <dbReference type="NCBI Taxonomy" id="44386"/>
    <lineage>
        <taxon>Eukaryota</taxon>
        <taxon>Metazoa</taxon>
        <taxon>Ecdysozoa</taxon>
        <taxon>Arthropoda</taxon>
        <taxon>Chelicerata</taxon>
        <taxon>Arachnida</taxon>
        <taxon>Acari</taxon>
        <taxon>Parasitiformes</taxon>
        <taxon>Ixodida</taxon>
        <taxon>Ixodoidea</taxon>
        <taxon>Ixodidae</taxon>
        <taxon>Haemaphysalinae</taxon>
        <taxon>Haemaphysalis</taxon>
    </lineage>
</organism>
<dbReference type="GO" id="GO:0005319">
    <property type="term" value="F:lipid transporter activity"/>
    <property type="evidence" value="ECO:0007669"/>
    <property type="project" value="TreeGrafter"/>
</dbReference>
<gene>
    <name evidence="2" type="ORF">HPB48_020615</name>
</gene>
<dbReference type="InterPro" id="IPR003439">
    <property type="entry name" value="ABC_transporter-like_ATP-bd"/>
</dbReference>
<evidence type="ECO:0000313" key="2">
    <source>
        <dbReference type="EMBL" id="KAH9374814.1"/>
    </source>
</evidence>
<protein>
    <recommendedName>
        <fullName evidence="1">ABC transporter domain-containing protein</fullName>
    </recommendedName>
</protein>
<dbReference type="PANTHER" id="PTHR19229:SF250">
    <property type="entry name" value="ABC TRANSPORTER DOMAIN-CONTAINING PROTEIN-RELATED"/>
    <property type="match status" value="1"/>
</dbReference>
<comment type="caution">
    <text evidence="2">The sequence shown here is derived from an EMBL/GenBank/DDBJ whole genome shotgun (WGS) entry which is preliminary data.</text>
</comment>